<feature type="transmembrane region" description="Helical" evidence="1">
    <location>
        <begin position="142"/>
        <end position="162"/>
    </location>
</feature>
<gene>
    <name evidence="2" type="ORF">E5162_02745</name>
</gene>
<keyword evidence="3" id="KW-1185">Reference proteome</keyword>
<feature type="transmembrane region" description="Helical" evidence="1">
    <location>
        <begin position="55"/>
        <end position="75"/>
    </location>
</feature>
<dbReference type="Proteomes" id="UP000305451">
    <property type="component" value="Unassembled WGS sequence"/>
</dbReference>
<evidence type="ECO:0000313" key="3">
    <source>
        <dbReference type="Proteomes" id="UP000305451"/>
    </source>
</evidence>
<dbReference type="AlphaFoldDB" id="A0A4S2HEZ4"/>
<feature type="transmembrane region" description="Helical" evidence="1">
    <location>
        <begin position="106"/>
        <end position="130"/>
    </location>
</feature>
<comment type="caution">
    <text evidence="2">The sequence shown here is derived from an EMBL/GenBank/DDBJ whole genome shotgun (WGS) entry which is preliminary data.</text>
</comment>
<proteinExistence type="predicted"/>
<sequence>MTILAAVLSAAGVGLLFSSWTKRAGRHDGSLWLGWGTLAISLPVWIVASGPDRGVAMAALMAMTAALVVLAVQYARPDGPVRRNASRADSTASQATLSAMKTVRTVYAGVLATVFAGVAAVALSASIYGLMLGAGAPQPDALLGGLFFFVLGWGVLAVVATIDIALRWRSIAMVTIVVLSAGLLLLTRTLT</sequence>
<feature type="transmembrane region" description="Helical" evidence="1">
    <location>
        <begin position="31"/>
        <end position="48"/>
    </location>
</feature>
<evidence type="ECO:0000313" key="2">
    <source>
        <dbReference type="EMBL" id="TGY94212.1"/>
    </source>
</evidence>
<dbReference type="EMBL" id="SRXV01000001">
    <property type="protein sequence ID" value="TGY94212.1"/>
    <property type="molecule type" value="Genomic_DNA"/>
</dbReference>
<reference evidence="2 3" key="1">
    <citation type="journal article" date="2013" name="Int. J. Syst. Evol. Microbiol.">
        <title>Marinicauda pacifica gen. nov., sp. nov., a prosthecate alphaproteobacterium of the family Hyphomonadaceae isolated from deep seawater.</title>
        <authorList>
            <person name="Zhang X.Y."/>
            <person name="Li G.W."/>
            <person name="Wang C.S."/>
            <person name="Zhang Y.J."/>
            <person name="Xu X.W."/>
            <person name="Li H."/>
            <person name="Liu A."/>
            <person name="Liu C."/>
            <person name="Xie B.B."/>
            <person name="Qin Q.L."/>
            <person name="Xu Z."/>
            <person name="Chen X.L."/>
            <person name="Zhou B.C."/>
            <person name="Zhang Y.Z."/>
        </authorList>
    </citation>
    <scope>NUCLEOTIDE SEQUENCE [LARGE SCALE GENOMIC DNA]</scope>
    <source>
        <strain evidence="2 3">P-1 km-3</strain>
    </source>
</reference>
<accession>A0A4S2HEZ4</accession>
<organism evidence="2 3">
    <name type="scientific">Marinicauda pacifica</name>
    <dbReference type="NCBI Taxonomy" id="1133559"/>
    <lineage>
        <taxon>Bacteria</taxon>
        <taxon>Pseudomonadati</taxon>
        <taxon>Pseudomonadota</taxon>
        <taxon>Alphaproteobacteria</taxon>
        <taxon>Maricaulales</taxon>
        <taxon>Maricaulaceae</taxon>
        <taxon>Marinicauda</taxon>
    </lineage>
</organism>
<name>A0A4S2HEZ4_9PROT</name>
<keyword evidence="1" id="KW-0472">Membrane</keyword>
<keyword evidence="1" id="KW-1133">Transmembrane helix</keyword>
<feature type="transmembrane region" description="Helical" evidence="1">
    <location>
        <begin position="168"/>
        <end position="186"/>
    </location>
</feature>
<dbReference type="RefSeq" id="WP_135943408.1">
    <property type="nucleotide sequence ID" value="NZ_BMEI01000001.1"/>
</dbReference>
<evidence type="ECO:0000256" key="1">
    <source>
        <dbReference type="SAM" id="Phobius"/>
    </source>
</evidence>
<keyword evidence="1" id="KW-0812">Transmembrane</keyword>
<protein>
    <submittedName>
        <fullName evidence="2">Uncharacterized protein</fullName>
    </submittedName>
</protein>